<gene>
    <name evidence="2" type="ORF">TNCT_392881</name>
</gene>
<dbReference type="EMBL" id="BMAO01033080">
    <property type="protein sequence ID" value="GFQ86895.1"/>
    <property type="molecule type" value="Genomic_DNA"/>
</dbReference>
<feature type="compositionally biased region" description="Polar residues" evidence="1">
    <location>
        <begin position="7"/>
        <end position="24"/>
    </location>
</feature>
<evidence type="ECO:0000256" key="1">
    <source>
        <dbReference type="SAM" id="MobiDB-lite"/>
    </source>
</evidence>
<dbReference type="Proteomes" id="UP000887116">
    <property type="component" value="Unassembled WGS sequence"/>
</dbReference>
<feature type="non-terminal residue" evidence="2">
    <location>
        <position position="1"/>
    </location>
</feature>
<evidence type="ECO:0000313" key="3">
    <source>
        <dbReference type="Proteomes" id="UP000887116"/>
    </source>
</evidence>
<accession>A0A8X6J145</accession>
<comment type="caution">
    <text evidence="2">The sequence shown here is derived from an EMBL/GenBank/DDBJ whole genome shotgun (WGS) entry which is preliminary data.</text>
</comment>
<proteinExistence type="predicted"/>
<organism evidence="2 3">
    <name type="scientific">Trichonephila clavata</name>
    <name type="common">Joro spider</name>
    <name type="synonym">Nephila clavata</name>
    <dbReference type="NCBI Taxonomy" id="2740835"/>
    <lineage>
        <taxon>Eukaryota</taxon>
        <taxon>Metazoa</taxon>
        <taxon>Ecdysozoa</taxon>
        <taxon>Arthropoda</taxon>
        <taxon>Chelicerata</taxon>
        <taxon>Arachnida</taxon>
        <taxon>Araneae</taxon>
        <taxon>Araneomorphae</taxon>
        <taxon>Entelegynae</taxon>
        <taxon>Araneoidea</taxon>
        <taxon>Nephilidae</taxon>
        <taxon>Trichonephila</taxon>
    </lineage>
</organism>
<dbReference type="AlphaFoldDB" id="A0A8X6J145"/>
<feature type="compositionally biased region" description="Low complexity" evidence="1">
    <location>
        <begin position="35"/>
        <end position="44"/>
    </location>
</feature>
<sequence>RRGDMTSIDQGSWSDRTDATTPSVTGLGACESRHASPSAMSSSSKIRCVPEAIKARNVYAAGPGTDTGKTDDPDLQNFHLQLGSQVRL</sequence>
<feature type="region of interest" description="Disordered" evidence="1">
    <location>
        <begin position="1"/>
        <end position="45"/>
    </location>
</feature>
<name>A0A8X6J145_TRICU</name>
<protein>
    <submittedName>
        <fullName evidence="2">Uncharacterized protein</fullName>
    </submittedName>
</protein>
<reference evidence="2" key="1">
    <citation type="submission" date="2020-07" db="EMBL/GenBank/DDBJ databases">
        <title>Multicomponent nature underlies the extraordinary mechanical properties of spider dragline silk.</title>
        <authorList>
            <person name="Kono N."/>
            <person name="Nakamura H."/>
            <person name="Mori M."/>
            <person name="Yoshida Y."/>
            <person name="Ohtoshi R."/>
            <person name="Malay A.D."/>
            <person name="Moran D.A.P."/>
            <person name="Tomita M."/>
            <person name="Numata K."/>
            <person name="Arakawa K."/>
        </authorList>
    </citation>
    <scope>NUCLEOTIDE SEQUENCE</scope>
</reference>
<evidence type="ECO:0000313" key="2">
    <source>
        <dbReference type="EMBL" id="GFQ86895.1"/>
    </source>
</evidence>
<keyword evidence="3" id="KW-1185">Reference proteome</keyword>